<dbReference type="AlphaFoldDB" id="A0A426XBQ6"/>
<proteinExistence type="predicted"/>
<dbReference type="Proteomes" id="UP000287651">
    <property type="component" value="Unassembled WGS sequence"/>
</dbReference>
<feature type="region of interest" description="Disordered" evidence="1">
    <location>
        <begin position="1"/>
        <end position="40"/>
    </location>
</feature>
<gene>
    <name evidence="2" type="ORF">B296_00055880</name>
</gene>
<name>A0A426XBQ6_ENSVE</name>
<evidence type="ECO:0000256" key="1">
    <source>
        <dbReference type="SAM" id="MobiDB-lite"/>
    </source>
</evidence>
<sequence>MDMAGRRSTYSLLSQSPDDSPPPPKFESPPTDKARARASPFDWSIAPAVAPLQRQSSGSSYGESSLSGGDFYVPATISSATVDADAFSRMAALTSAGGGEGRTKDGAVVEASLSSSAKSWAQQTEETYQLQLALALRLCSEAACADDPNFLDALDQTVLPERVAPTSISHRFWVRI</sequence>
<evidence type="ECO:0000313" key="3">
    <source>
        <dbReference type="Proteomes" id="UP000287651"/>
    </source>
</evidence>
<reference evidence="2 3" key="1">
    <citation type="journal article" date="2014" name="Agronomy (Basel)">
        <title>A Draft Genome Sequence for Ensete ventricosum, the Drought-Tolerant Tree Against Hunger.</title>
        <authorList>
            <person name="Harrison J."/>
            <person name="Moore K.A."/>
            <person name="Paszkiewicz K."/>
            <person name="Jones T."/>
            <person name="Grant M."/>
            <person name="Ambacheew D."/>
            <person name="Muzemil S."/>
            <person name="Studholme D.J."/>
        </authorList>
    </citation>
    <scope>NUCLEOTIDE SEQUENCE [LARGE SCALE GENOMIC DNA]</scope>
</reference>
<evidence type="ECO:0000313" key="2">
    <source>
        <dbReference type="EMBL" id="RRT36870.1"/>
    </source>
</evidence>
<protein>
    <submittedName>
        <fullName evidence="2">Uncharacterized protein</fullName>
    </submittedName>
</protein>
<organism evidence="2 3">
    <name type="scientific">Ensete ventricosum</name>
    <name type="common">Abyssinian banana</name>
    <name type="synonym">Musa ensete</name>
    <dbReference type="NCBI Taxonomy" id="4639"/>
    <lineage>
        <taxon>Eukaryota</taxon>
        <taxon>Viridiplantae</taxon>
        <taxon>Streptophyta</taxon>
        <taxon>Embryophyta</taxon>
        <taxon>Tracheophyta</taxon>
        <taxon>Spermatophyta</taxon>
        <taxon>Magnoliopsida</taxon>
        <taxon>Liliopsida</taxon>
        <taxon>Zingiberales</taxon>
        <taxon>Musaceae</taxon>
        <taxon>Ensete</taxon>
    </lineage>
</organism>
<accession>A0A426XBQ6</accession>
<dbReference type="EMBL" id="AMZH03022991">
    <property type="protein sequence ID" value="RRT36870.1"/>
    <property type="molecule type" value="Genomic_DNA"/>
</dbReference>
<comment type="caution">
    <text evidence="2">The sequence shown here is derived from an EMBL/GenBank/DDBJ whole genome shotgun (WGS) entry which is preliminary data.</text>
</comment>